<keyword evidence="2 4" id="KW-0964">Secreted</keyword>
<comment type="function">
    <text evidence="4">Flagellin is the subunit protein which polymerizes to form the filaments of bacterial flagella.</text>
</comment>
<keyword evidence="8" id="KW-0282">Flagellum</keyword>
<comment type="subcellular location">
    <subcellularLocation>
        <location evidence="4">Secreted</location>
    </subcellularLocation>
    <subcellularLocation>
        <location evidence="4">Bacterial flagellum</location>
    </subcellularLocation>
</comment>
<evidence type="ECO:0000259" key="6">
    <source>
        <dbReference type="Pfam" id="PF00669"/>
    </source>
</evidence>
<evidence type="ECO:0000256" key="2">
    <source>
        <dbReference type="ARBA" id="ARBA00022525"/>
    </source>
</evidence>
<dbReference type="PANTHER" id="PTHR42792:SF2">
    <property type="entry name" value="FLAGELLIN"/>
    <property type="match status" value="1"/>
</dbReference>
<dbReference type="GO" id="GO:0005198">
    <property type="term" value="F:structural molecule activity"/>
    <property type="evidence" value="ECO:0007669"/>
    <property type="project" value="UniProtKB-UniRule"/>
</dbReference>
<protein>
    <recommendedName>
        <fullName evidence="4">Flagellin</fullName>
    </recommendedName>
</protein>
<comment type="similarity">
    <text evidence="1 4">Belongs to the bacterial flagellin family.</text>
</comment>
<evidence type="ECO:0000259" key="7">
    <source>
        <dbReference type="Pfam" id="PF00700"/>
    </source>
</evidence>
<evidence type="ECO:0000256" key="5">
    <source>
        <dbReference type="SAM" id="Coils"/>
    </source>
</evidence>
<dbReference type="GO" id="GO:0009288">
    <property type="term" value="C:bacterial-type flagellum"/>
    <property type="evidence" value="ECO:0007669"/>
    <property type="project" value="UniProtKB-SubCell"/>
</dbReference>
<proteinExistence type="inferred from homology"/>
<keyword evidence="8" id="KW-0969">Cilium</keyword>
<evidence type="ECO:0000313" key="8">
    <source>
        <dbReference type="EMBL" id="XDU72580.1"/>
    </source>
</evidence>
<name>A0AB39VRT6_9GAMM</name>
<dbReference type="InterPro" id="IPR046358">
    <property type="entry name" value="Flagellin_C"/>
</dbReference>
<dbReference type="Pfam" id="PF00700">
    <property type="entry name" value="Flagellin_C"/>
    <property type="match status" value="1"/>
</dbReference>
<dbReference type="Gene3D" id="1.20.1330.10">
    <property type="entry name" value="f41 fragment of flagellin, N-terminal domain"/>
    <property type="match status" value="1"/>
</dbReference>
<dbReference type="AlphaFoldDB" id="A0AB39VRT6"/>
<feature type="domain" description="Flagellin N-terminal" evidence="6">
    <location>
        <begin position="5"/>
        <end position="140"/>
    </location>
</feature>
<reference evidence="8" key="1">
    <citation type="submission" date="2024-07" db="EMBL/GenBank/DDBJ databases">
        <authorList>
            <person name="Biller S.J."/>
        </authorList>
    </citation>
    <scope>NUCLEOTIDE SEQUENCE</scope>
    <source>
        <strain evidence="8">WC2420</strain>
    </source>
</reference>
<keyword evidence="8" id="KW-0966">Cell projection</keyword>
<dbReference type="PANTHER" id="PTHR42792">
    <property type="entry name" value="FLAGELLIN"/>
    <property type="match status" value="1"/>
</dbReference>
<sequence>MALSIFTNASSMSANNALNKANSLLTTSMQRLGTGKRINTSADDAAGLQIASRLQSQVSGMSVAKRNISDATAMLQTAEGGFGELNNIMDRMKDLATQSANATNTQQDHDAMQSEFKELNGELNNIMSNTSFGGEKLMSAAASGSAEVKAVAAVPAKLDASGNIVTPAKPAVLGVAAKDATAGGKLVDANGMNFQIGDSTGETLNVNISDSLAGPDGLQGMITALAKLDLSVAKGGTPASGTGASSVAAVKGDFAATAQDAMTKLSAAMEKVTTIRSKLGANINRLGHTAANLSTMQDNTNQALGNIRDVDYSTEASNMSRQQMLSQTSMAMLKQSNNMSQMVMGLMQQ</sequence>
<evidence type="ECO:0000256" key="4">
    <source>
        <dbReference type="RuleBase" id="RU362073"/>
    </source>
</evidence>
<dbReference type="PRINTS" id="PR00207">
    <property type="entry name" value="FLAGELLIN"/>
</dbReference>
<feature type="domain" description="Flagellin C-terminal" evidence="7">
    <location>
        <begin position="263"/>
        <end position="346"/>
    </location>
</feature>
<evidence type="ECO:0000256" key="1">
    <source>
        <dbReference type="ARBA" id="ARBA00005709"/>
    </source>
</evidence>
<gene>
    <name evidence="8" type="ORF">AB3G37_00140</name>
</gene>
<dbReference type="InterPro" id="IPR001029">
    <property type="entry name" value="Flagellin_N"/>
</dbReference>
<evidence type="ECO:0000256" key="3">
    <source>
        <dbReference type="ARBA" id="ARBA00023143"/>
    </source>
</evidence>
<accession>A0AB39VRT6</accession>
<keyword evidence="3 4" id="KW-0975">Bacterial flagellum</keyword>
<dbReference type="EMBL" id="CP165628">
    <property type="protein sequence ID" value="XDU72580.1"/>
    <property type="molecule type" value="Genomic_DNA"/>
</dbReference>
<dbReference type="RefSeq" id="WP_369789323.1">
    <property type="nucleotide sequence ID" value="NZ_CP165628.1"/>
</dbReference>
<dbReference type="GO" id="GO:0005576">
    <property type="term" value="C:extracellular region"/>
    <property type="evidence" value="ECO:0007669"/>
    <property type="project" value="UniProtKB-SubCell"/>
</dbReference>
<dbReference type="Pfam" id="PF00669">
    <property type="entry name" value="Flagellin_N"/>
    <property type="match status" value="1"/>
</dbReference>
<keyword evidence="5" id="KW-0175">Coiled coil</keyword>
<organism evidence="8">
    <name type="scientific">Rouxiella sp. WC2420</name>
    <dbReference type="NCBI Taxonomy" id="3234145"/>
    <lineage>
        <taxon>Bacteria</taxon>
        <taxon>Pseudomonadati</taxon>
        <taxon>Pseudomonadota</taxon>
        <taxon>Gammaproteobacteria</taxon>
        <taxon>Enterobacterales</taxon>
        <taxon>Yersiniaceae</taxon>
        <taxon>Rouxiella</taxon>
    </lineage>
</organism>
<feature type="coiled-coil region" evidence="5">
    <location>
        <begin position="102"/>
        <end position="129"/>
    </location>
</feature>
<dbReference type="SUPFAM" id="SSF64518">
    <property type="entry name" value="Phase 1 flagellin"/>
    <property type="match status" value="1"/>
</dbReference>
<dbReference type="InterPro" id="IPR001492">
    <property type="entry name" value="Flagellin"/>
</dbReference>